<gene>
    <name evidence="2" type="ORF">MW046_01145</name>
</gene>
<dbReference type="KEGG" id="haad:MW046_01145"/>
<evidence type="ECO:0000256" key="1">
    <source>
        <dbReference type="SAM" id="MobiDB-lite"/>
    </source>
</evidence>
<dbReference type="EMBL" id="CP096019">
    <property type="protein sequence ID" value="UPM43071.1"/>
    <property type="molecule type" value="Genomic_DNA"/>
</dbReference>
<feature type="compositionally biased region" description="Basic and acidic residues" evidence="1">
    <location>
        <begin position="83"/>
        <end position="92"/>
    </location>
</feature>
<organism evidence="2 3">
    <name type="scientific">Halocatena salina</name>
    <dbReference type="NCBI Taxonomy" id="2934340"/>
    <lineage>
        <taxon>Archaea</taxon>
        <taxon>Methanobacteriati</taxon>
        <taxon>Methanobacteriota</taxon>
        <taxon>Stenosarchaea group</taxon>
        <taxon>Halobacteria</taxon>
        <taxon>Halobacteriales</taxon>
        <taxon>Natronomonadaceae</taxon>
        <taxon>Halocatena</taxon>
    </lineage>
</organism>
<protein>
    <submittedName>
        <fullName evidence="2">Uncharacterized protein</fullName>
    </submittedName>
</protein>
<proteinExistence type="predicted"/>
<feature type="compositionally biased region" description="Polar residues" evidence="1">
    <location>
        <begin position="231"/>
        <end position="252"/>
    </location>
</feature>
<dbReference type="GeneID" id="71926610"/>
<keyword evidence="3" id="KW-1185">Reference proteome</keyword>
<evidence type="ECO:0000313" key="3">
    <source>
        <dbReference type="Proteomes" id="UP000831768"/>
    </source>
</evidence>
<accession>A0A8U0A1L3</accession>
<dbReference type="AlphaFoldDB" id="A0A8U0A1L3"/>
<evidence type="ECO:0000313" key="2">
    <source>
        <dbReference type="EMBL" id="UPM43071.1"/>
    </source>
</evidence>
<dbReference type="Proteomes" id="UP000831768">
    <property type="component" value="Chromosome"/>
</dbReference>
<feature type="region of interest" description="Disordered" evidence="1">
    <location>
        <begin position="1"/>
        <end position="106"/>
    </location>
</feature>
<name>A0A8U0A1L3_9EURY</name>
<feature type="compositionally biased region" description="Basic and acidic residues" evidence="1">
    <location>
        <begin position="299"/>
        <end position="311"/>
    </location>
</feature>
<feature type="region of interest" description="Disordered" evidence="1">
    <location>
        <begin position="120"/>
        <end position="327"/>
    </location>
</feature>
<sequence>MTESKSKSTISRYAGKAKSGIGTAVSKARSGASSAATKVGSGVSSAVGAIKQRVGSDGQDPTQNGAVAPAGGSSTEQEMPSPEESHAEEARLHVSPTEETEVDTSFSNGAVDLAFTDGETTVPGTRVHVSLDNDIPDVSPGEDGSVTVGLGSDAGTTMAVSPAENDEVDRSFGNGDIQLSLNDGNVRVAPGDNEIQMETGDNGDVQFAVGDAPLTGEPSNDLATERDPEAVQNTTPPSTSNAPRTEQQGQSSVRDDAIAVTEATTNGHEPTRAANDKWLGPNPPENRPDWMEQTEEQASDERQNGYDRNNDERDEDPSPNGGHPDFE</sequence>
<reference evidence="2" key="1">
    <citation type="submission" date="2022-04" db="EMBL/GenBank/DDBJ databases">
        <title>Halocatena sp. nov., isolated from a salt lake.</title>
        <authorList>
            <person name="Cui H.-L."/>
        </authorList>
    </citation>
    <scope>NUCLEOTIDE SEQUENCE</scope>
    <source>
        <strain evidence="2">AD-1</strain>
    </source>
</reference>
<dbReference type="RefSeq" id="WP_247993741.1">
    <property type="nucleotide sequence ID" value="NZ_CP096019.1"/>
</dbReference>